<dbReference type="AlphaFoldDB" id="A0AAD6PA31"/>
<protein>
    <submittedName>
        <fullName evidence="2">Uncharacterized protein</fullName>
    </submittedName>
</protein>
<keyword evidence="3" id="KW-1185">Reference proteome</keyword>
<dbReference type="Proteomes" id="UP001162972">
    <property type="component" value="Chromosome 19"/>
</dbReference>
<keyword evidence="1" id="KW-0812">Transmembrane</keyword>
<organism evidence="2 3">
    <name type="scientific">Salix udensis</name>
    <dbReference type="NCBI Taxonomy" id="889485"/>
    <lineage>
        <taxon>Eukaryota</taxon>
        <taxon>Viridiplantae</taxon>
        <taxon>Streptophyta</taxon>
        <taxon>Embryophyta</taxon>
        <taxon>Tracheophyta</taxon>
        <taxon>Spermatophyta</taxon>
        <taxon>Magnoliopsida</taxon>
        <taxon>eudicotyledons</taxon>
        <taxon>Gunneridae</taxon>
        <taxon>Pentapetalae</taxon>
        <taxon>rosids</taxon>
        <taxon>fabids</taxon>
        <taxon>Malpighiales</taxon>
        <taxon>Salicaceae</taxon>
        <taxon>Saliceae</taxon>
        <taxon>Salix</taxon>
    </lineage>
</organism>
<reference evidence="2 3" key="1">
    <citation type="journal article" date="2023" name="Int. J. Mol. Sci.">
        <title>De Novo Assembly and Annotation of 11 Diverse Shrub Willow (Salix) Genomes Reveals Novel Gene Organization in Sex-Linked Regions.</title>
        <authorList>
            <person name="Hyden B."/>
            <person name="Feng K."/>
            <person name="Yates T.B."/>
            <person name="Jawdy S."/>
            <person name="Cereghino C."/>
            <person name="Smart L.B."/>
            <person name="Muchero W."/>
        </authorList>
    </citation>
    <scope>NUCLEOTIDE SEQUENCE [LARGE SCALE GENOMIC DNA]</scope>
    <source>
        <tissue evidence="2">Shoot tip</tissue>
    </source>
</reference>
<evidence type="ECO:0000256" key="1">
    <source>
        <dbReference type="SAM" id="Phobius"/>
    </source>
</evidence>
<evidence type="ECO:0000313" key="3">
    <source>
        <dbReference type="Proteomes" id="UP001162972"/>
    </source>
</evidence>
<accession>A0AAD6PA31</accession>
<keyword evidence="1" id="KW-1133">Transmembrane helix</keyword>
<sequence length="82" mass="9372">MRNLDQSWTDGNYSYSIIGLMDSWLDLLVVVVVVVGRCSWLLEVIGTWADGQRAENRIQIGHSSTRARQWRFVGPTLSFLVM</sequence>
<gene>
    <name evidence="2" type="ORF">OIU84_026863</name>
</gene>
<comment type="caution">
    <text evidence="2">The sequence shown here is derived from an EMBL/GenBank/DDBJ whole genome shotgun (WGS) entry which is preliminary data.</text>
</comment>
<keyword evidence="1" id="KW-0472">Membrane</keyword>
<evidence type="ECO:0000313" key="2">
    <source>
        <dbReference type="EMBL" id="KAJ6421826.1"/>
    </source>
</evidence>
<name>A0AAD6PA31_9ROSI</name>
<feature type="transmembrane region" description="Helical" evidence="1">
    <location>
        <begin position="12"/>
        <end position="35"/>
    </location>
</feature>
<dbReference type="EMBL" id="JAPFFJ010000007">
    <property type="protein sequence ID" value="KAJ6421826.1"/>
    <property type="molecule type" value="Genomic_DNA"/>
</dbReference>
<proteinExistence type="predicted"/>